<dbReference type="GO" id="GO:0003677">
    <property type="term" value="F:DNA binding"/>
    <property type="evidence" value="ECO:0007669"/>
    <property type="project" value="UniProtKB-UniRule"/>
</dbReference>
<proteinExistence type="inferred from homology"/>
<evidence type="ECO:0000256" key="9">
    <source>
        <dbReference type="RuleBase" id="RU000556"/>
    </source>
</evidence>
<evidence type="ECO:0000256" key="1">
    <source>
        <dbReference type="ARBA" id="ARBA00008213"/>
    </source>
</evidence>
<dbReference type="InterPro" id="IPR018151">
    <property type="entry name" value="TF_GreA/GreB_CS"/>
</dbReference>
<dbReference type="InterPro" id="IPR023459">
    <property type="entry name" value="Tscrpt_elong_fac_GreA/B_fam"/>
</dbReference>
<evidence type="ECO:0000256" key="2">
    <source>
        <dbReference type="ARBA" id="ARBA00013729"/>
    </source>
</evidence>
<comment type="function">
    <text evidence="6 8 9">Necessary for efficient RNA polymerase transcription elongation past template-encoded arresting sites. The arresting sites in DNA have the property of trapping a certain fraction of elongating RNA polymerases that pass through, resulting in locked ternary complexes. Cleavage of the nascent transcript by cleavage factors such as GreA or GreB allows the resumption of elongation from the new 3'terminus. GreA releases sequences of 2 to 3 nucleotides.</text>
</comment>
<protein>
    <recommendedName>
        <fullName evidence="2 8">Transcription elongation factor GreA</fullName>
    </recommendedName>
    <alternativeName>
        <fullName evidence="7 8">Transcript cleavage factor GreA</fullName>
    </alternativeName>
</protein>
<dbReference type="InterPro" id="IPR036953">
    <property type="entry name" value="GreA/GreB_C_sf"/>
</dbReference>
<keyword evidence="12" id="KW-0251">Elongation factor</keyword>
<dbReference type="Pfam" id="PF01272">
    <property type="entry name" value="GreA_GreB"/>
    <property type="match status" value="1"/>
</dbReference>
<evidence type="ECO:0000256" key="4">
    <source>
        <dbReference type="ARBA" id="ARBA00023125"/>
    </source>
</evidence>
<dbReference type="PANTHER" id="PTHR30437:SF4">
    <property type="entry name" value="TRANSCRIPTION ELONGATION FACTOR GREA"/>
    <property type="match status" value="1"/>
</dbReference>
<evidence type="ECO:0000256" key="6">
    <source>
        <dbReference type="ARBA" id="ARBA00024916"/>
    </source>
</evidence>
<evidence type="ECO:0000256" key="3">
    <source>
        <dbReference type="ARBA" id="ARBA00023015"/>
    </source>
</evidence>
<feature type="domain" description="Transcription elongation factor GreA/GreB N-terminal" evidence="11">
    <location>
        <begin position="5"/>
        <end position="72"/>
    </location>
</feature>
<dbReference type="GO" id="GO:0070063">
    <property type="term" value="F:RNA polymerase binding"/>
    <property type="evidence" value="ECO:0007669"/>
    <property type="project" value="InterPro"/>
</dbReference>
<dbReference type="PANTHER" id="PTHR30437">
    <property type="entry name" value="TRANSCRIPTION ELONGATION FACTOR GREA"/>
    <property type="match status" value="1"/>
</dbReference>
<evidence type="ECO:0000256" key="8">
    <source>
        <dbReference type="HAMAP-Rule" id="MF_00105"/>
    </source>
</evidence>
<dbReference type="RefSeq" id="WP_145265194.1">
    <property type="nucleotide sequence ID" value="NZ_CP036316.1"/>
</dbReference>
<keyword evidence="3 8" id="KW-0805">Transcription regulation</keyword>
<dbReference type="Gene3D" id="3.10.50.30">
    <property type="entry name" value="Transcription elongation factor, GreA/GreB, C-terminal domain"/>
    <property type="match status" value="1"/>
</dbReference>
<comment type="similarity">
    <text evidence="1 8 9">Belongs to the GreA/GreB family.</text>
</comment>
<dbReference type="FunFam" id="3.10.50.30:FF:000001">
    <property type="entry name" value="Transcription elongation factor GreA"/>
    <property type="match status" value="1"/>
</dbReference>
<dbReference type="SUPFAM" id="SSF46557">
    <property type="entry name" value="GreA transcript cleavage protein, N-terminal domain"/>
    <property type="match status" value="1"/>
</dbReference>
<dbReference type="Pfam" id="PF03449">
    <property type="entry name" value="GreA_GreB_N"/>
    <property type="match status" value="1"/>
</dbReference>
<name>A0A517TCZ7_9PLAN</name>
<dbReference type="KEGG" id="chya:V22_35150"/>
<accession>A0A517TCZ7</accession>
<sequence length="161" mass="17796">MDRHPISKAGYDKLVAEIQHIENVEMPKVREAIKVAREEGDLSENAEYHGQRETQGMLQAKINQLKSRLASSYIADKSSMPKDQVAFGAIVTLKDLSDDMEEQYELVGPGEEDYSTDPMKILTSSPIGQALLGKKIGDQAEVEIPNGTMNVEVVAIDFSED</sequence>
<gene>
    <name evidence="8 12" type="primary">greA</name>
    <name evidence="12" type="ORF">V22_35150</name>
</gene>
<keyword evidence="5 8" id="KW-0804">Transcription</keyword>
<dbReference type="FunFam" id="1.10.287.180:FF:000001">
    <property type="entry name" value="Transcription elongation factor GreA"/>
    <property type="match status" value="1"/>
</dbReference>
<organism evidence="12 13">
    <name type="scientific">Calycomorphotria hydatis</name>
    <dbReference type="NCBI Taxonomy" id="2528027"/>
    <lineage>
        <taxon>Bacteria</taxon>
        <taxon>Pseudomonadati</taxon>
        <taxon>Planctomycetota</taxon>
        <taxon>Planctomycetia</taxon>
        <taxon>Planctomycetales</taxon>
        <taxon>Planctomycetaceae</taxon>
        <taxon>Calycomorphotria</taxon>
    </lineage>
</organism>
<dbReference type="InterPro" id="IPR006359">
    <property type="entry name" value="Tscrpt_elong_fac_GreA"/>
</dbReference>
<keyword evidence="4 8" id="KW-0238">DNA-binding</keyword>
<keyword evidence="13" id="KW-1185">Reference proteome</keyword>
<evidence type="ECO:0000313" key="12">
    <source>
        <dbReference type="EMBL" id="QDT66250.1"/>
    </source>
</evidence>
<evidence type="ECO:0000259" key="11">
    <source>
        <dbReference type="Pfam" id="PF03449"/>
    </source>
</evidence>
<dbReference type="HAMAP" id="MF_00105">
    <property type="entry name" value="GreA_GreB"/>
    <property type="match status" value="1"/>
</dbReference>
<dbReference type="NCBIfam" id="TIGR01462">
    <property type="entry name" value="greA"/>
    <property type="match status" value="1"/>
</dbReference>
<dbReference type="PROSITE" id="PS00829">
    <property type="entry name" value="GREAB_1"/>
    <property type="match status" value="1"/>
</dbReference>
<evidence type="ECO:0000313" key="13">
    <source>
        <dbReference type="Proteomes" id="UP000319976"/>
    </source>
</evidence>
<dbReference type="Gene3D" id="1.10.287.180">
    <property type="entry name" value="Transcription elongation factor, GreA/GreB, N-terminal domain"/>
    <property type="match status" value="1"/>
</dbReference>
<evidence type="ECO:0000259" key="10">
    <source>
        <dbReference type="Pfam" id="PF01272"/>
    </source>
</evidence>
<dbReference type="Proteomes" id="UP000319976">
    <property type="component" value="Chromosome"/>
</dbReference>
<feature type="domain" description="Transcription elongation factor GreA/GreB C-terminal" evidence="10">
    <location>
        <begin position="81"/>
        <end position="157"/>
    </location>
</feature>
<dbReference type="OrthoDB" id="9808774at2"/>
<keyword evidence="12" id="KW-0648">Protein biosynthesis</keyword>
<dbReference type="InterPro" id="IPR028624">
    <property type="entry name" value="Tscrpt_elong_fac_GreA/B"/>
</dbReference>
<dbReference type="GO" id="GO:0003746">
    <property type="term" value="F:translation elongation factor activity"/>
    <property type="evidence" value="ECO:0007669"/>
    <property type="project" value="UniProtKB-KW"/>
</dbReference>
<dbReference type="GO" id="GO:0032784">
    <property type="term" value="P:regulation of DNA-templated transcription elongation"/>
    <property type="evidence" value="ECO:0007669"/>
    <property type="project" value="UniProtKB-UniRule"/>
</dbReference>
<dbReference type="PIRSF" id="PIRSF006092">
    <property type="entry name" value="GreA_GreB"/>
    <property type="match status" value="1"/>
</dbReference>
<dbReference type="SUPFAM" id="SSF54534">
    <property type="entry name" value="FKBP-like"/>
    <property type="match status" value="1"/>
</dbReference>
<evidence type="ECO:0000256" key="7">
    <source>
        <dbReference type="ARBA" id="ARBA00030776"/>
    </source>
</evidence>
<reference evidence="12 13" key="1">
    <citation type="submission" date="2019-02" db="EMBL/GenBank/DDBJ databases">
        <title>Deep-cultivation of Planctomycetes and their phenomic and genomic characterization uncovers novel biology.</title>
        <authorList>
            <person name="Wiegand S."/>
            <person name="Jogler M."/>
            <person name="Boedeker C."/>
            <person name="Pinto D."/>
            <person name="Vollmers J."/>
            <person name="Rivas-Marin E."/>
            <person name="Kohn T."/>
            <person name="Peeters S.H."/>
            <person name="Heuer A."/>
            <person name="Rast P."/>
            <person name="Oberbeckmann S."/>
            <person name="Bunk B."/>
            <person name="Jeske O."/>
            <person name="Meyerdierks A."/>
            <person name="Storesund J.E."/>
            <person name="Kallscheuer N."/>
            <person name="Luecker S."/>
            <person name="Lage O.M."/>
            <person name="Pohl T."/>
            <person name="Merkel B.J."/>
            <person name="Hornburger P."/>
            <person name="Mueller R.-W."/>
            <person name="Bruemmer F."/>
            <person name="Labrenz M."/>
            <person name="Spormann A.M."/>
            <person name="Op den Camp H."/>
            <person name="Overmann J."/>
            <person name="Amann R."/>
            <person name="Jetten M.S.M."/>
            <person name="Mascher T."/>
            <person name="Medema M.H."/>
            <person name="Devos D.P."/>
            <person name="Kaster A.-K."/>
            <person name="Ovreas L."/>
            <person name="Rohde M."/>
            <person name="Galperin M.Y."/>
            <person name="Jogler C."/>
        </authorList>
    </citation>
    <scope>NUCLEOTIDE SEQUENCE [LARGE SCALE GENOMIC DNA]</scope>
    <source>
        <strain evidence="12 13">V22</strain>
    </source>
</reference>
<dbReference type="InterPro" id="IPR036805">
    <property type="entry name" value="Tscrpt_elong_fac_GreA/B_N_sf"/>
</dbReference>
<dbReference type="NCBIfam" id="NF001263">
    <property type="entry name" value="PRK00226.1-4"/>
    <property type="match status" value="1"/>
</dbReference>
<evidence type="ECO:0000256" key="5">
    <source>
        <dbReference type="ARBA" id="ARBA00023163"/>
    </source>
</evidence>
<dbReference type="InterPro" id="IPR022691">
    <property type="entry name" value="Tscrpt_elong_fac_GreA/B_N"/>
</dbReference>
<dbReference type="AlphaFoldDB" id="A0A517TCZ7"/>
<dbReference type="InterPro" id="IPR001437">
    <property type="entry name" value="Tscrpt_elong_fac_GreA/B_C"/>
</dbReference>
<dbReference type="GO" id="GO:0006354">
    <property type="term" value="P:DNA-templated transcription elongation"/>
    <property type="evidence" value="ECO:0007669"/>
    <property type="project" value="TreeGrafter"/>
</dbReference>
<dbReference type="EMBL" id="CP036316">
    <property type="protein sequence ID" value="QDT66250.1"/>
    <property type="molecule type" value="Genomic_DNA"/>
</dbReference>